<accession>A0A7W9YLZ2</accession>
<dbReference type="SFLD" id="SFLDG01129">
    <property type="entry name" value="C1.5:_HAD__Beta-PGM__Phosphata"/>
    <property type="match status" value="1"/>
</dbReference>
<comment type="caution">
    <text evidence="1">The sequence shown here is derived from an EMBL/GenBank/DDBJ whole genome shotgun (WGS) entry which is preliminary data.</text>
</comment>
<protein>
    <submittedName>
        <fullName evidence="1">Sugar-phosphatase</fullName>
        <ecNumber evidence="1">3.1.3.23</ecNumber>
    </submittedName>
</protein>
<dbReference type="Gene3D" id="3.40.50.1000">
    <property type="entry name" value="HAD superfamily/HAD-like"/>
    <property type="match status" value="1"/>
</dbReference>
<evidence type="ECO:0000313" key="2">
    <source>
        <dbReference type="Proteomes" id="UP000546642"/>
    </source>
</evidence>
<dbReference type="NCBIfam" id="TIGR01509">
    <property type="entry name" value="HAD-SF-IA-v3"/>
    <property type="match status" value="1"/>
</dbReference>
<dbReference type="EMBL" id="JACHDS010000001">
    <property type="protein sequence ID" value="MBB6174594.1"/>
    <property type="molecule type" value="Genomic_DNA"/>
</dbReference>
<dbReference type="Pfam" id="PF00702">
    <property type="entry name" value="Hydrolase"/>
    <property type="match status" value="1"/>
</dbReference>
<dbReference type="RefSeq" id="WP_184078720.1">
    <property type="nucleotide sequence ID" value="NZ_JACHDS010000001.1"/>
</dbReference>
<dbReference type="EC" id="3.1.3.23" evidence="1"/>
<dbReference type="SFLD" id="SFLDS00003">
    <property type="entry name" value="Haloacid_Dehalogenase"/>
    <property type="match status" value="1"/>
</dbReference>
<keyword evidence="1" id="KW-0378">Hydrolase</keyword>
<sequence length="220" mass="23008">MARNGPFHAGTLHCQAVLFDLDGVLVDSMPLIHRVLRDWAAGHGLDPDHVVARSHGMRDVDLVRAVAPELDAAAEARRIARREEHDFTGIRPVAGAAELLAALPAHRWAIVTSGTRAVARGRLRASGLPRPRHLVAADDVARGKPAPDGYLRAAGLLGVEPGRCVVVEDAPGGARAAAAAGMACVGVGGAVPRTEVVRSLADLCGLVAVPEDGGLRLRFR</sequence>
<evidence type="ECO:0000313" key="1">
    <source>
        <dbReference type="EMBL" id="MBB6174594.1"/>
    </source>
</evidence>
<dbReference type="InterPro" id="IPR023214">
    <property type="entry name" value="HAD_sf"/>
</dbReference>
<dbReference type="SUPFAM" id="SSF56784">
    <property type="entry name" value="HAD-like"/>
    <property type="match status" value="1"/>
</dbReference>
<name>A0A7W9YLZ2_9ACTN</name>
<dbReference type="PANTHER" id="PTHR43481:SF4">
    <property type="entry name" value="GLYCEROL-1-PHOSPHATE PHOSPHOHYDROLASE 1-RELATED"/>
    <property type="match status" value="1"/>
</dbReference>
<reference evidence="1 2" key="1">
    <citation type="submission" date="2020-08" db="EMBL/GenBank/DDBJ databases">
        <title>Sequencing the genomes of 1000 actinobacteria strains.</title>
        <authorList>
            <person name="Klenk H.-P."/>
        </authorList>
    </citation>
    <scope>NUCLEOTIDE SEQUENCE [LARGE SCALE GENOMIC DNA]</scope>
    <source>
        <strain evidence="1 2">DSM 46659</strain>
    </source>
</reference>
<dbReference type="Proteomes" id="UP000546642">
    <property type="component" value="Unassembled WGS sequence"/>
</dbReference>
<dbReference type="Gene3D" id="1.10.150.240">
    <property type="entry name" value="Putative phosphatase, domain 2"/>
    <property type="match status" value="1"/>
</dbReference>
<dbReference type="InterPro" id="IPR036412">
    <property type="entry name" value="HAD-like_sf"/>
</dbReference>
<dbReference type="InterPro" id="IPR023198">
    <property type="entry name" value="PGP-like_dom2"/>
</dbReference>
<dbReference type="AlphaFoldDB" id="A0A7W9YLZ2"/>
<keyword evidence="2" id="KW-1185">Reference proteome</keyword>
<dbReference type="NCBIfam" id="TIGR01549">
    <property type="entry name" value="HAD-SF-IA-v1"/>
    <property type="match status" value="1"/>
</dbReference>
<dbReference type="InterPro" id="IPR006439">
    <property type="entry name" value="HAD-SF_hydro_IA"/>
</dbReference>
<gene>
    <name evidence="1" type="ORF">HNR23_004654</name>
</gene>
<dbReference type="GO" id="GO:0050308">
    <property type="term" value="F:sugar-phosphatase activity"/>
    <property type="evidence" value="ECO:0007669"/>
    <property type="project" value="UniProtKB-EC"/>
</dbReference>
<dbReference type="InterPro" id="IPR051806">
    <property type="entry name" value="HAD-like_SPP"/>
</dbReference>
<organism evidence="1 2">
    <name type="scientific">Nocardiopsis mwathae</name>
    <dbReference type="NCBI Taxonomy" id="1472723"/>
    <lineage>
        <taxon>Bacteria</taxon>
        <taxon>Bacillati</taxon>
        <taxon>Actinomycetota</taxon>
        <taxon>Actinomycetes</taxon>
        <taxon>Streptosporangiales</taxon>
        <taxon>Nocardiopsidaceae</taxon>
        <taxon>Nocardiopsis</taxon>
    </lineage>
</organism>
<dbReference type="PANTHER" id="PTHR43481">
    <property type="entry name" value="FRUCTOSE-1-PHOSPHATE PHOSPHATASE"/>
    <property type="match status" value="1"/>
</dbReference>
<proteinExistence type="predicted"/>